<gene>
    <name evidence="2" type="ORF">A33I_14575</name>
</gene>
<evidence type="ECO:0000313" key="3">
    <source>
        <dbReference type="Proteomes" id="UP000017170"/>
    </source>
</evidence>
<dbReference type="PATRIC" id="fig|1188261.3.peg.2335"/>
<comment type="caution">
    <text evidence="2">The sequence shown here is derived from an EMBL/GenBank/DDBJ whole genome shotgun (WGS) entry which is preliminary data.</text>
</comment>
<keyword evidence="1" id="KW-0812">Transmembrane</keyword>
<evidence type="ECO:0000256" key="1">
    <source>
        <dbReference type="SAM" id="Phobius"/>
    </source>
</evidence>
<dbReference type="Proteomes" id="UP000017170">
    <property type="component" value="Unassembled WGS sequence"/>
</dbReference>
<evidence type="ECO:0000313" key="2">
    <source>
        <dbReference type="EMBL" id="ERN52905.1"/>
    </source>
</evidence>
<feature type="transmembrane region" description="Helical" evidence="1">
    <location>
        <begin position="7"/>
        <end position="25"/>
    </location>
</feature>
<name>U6SPU1_9BACI</name>
<proteinExistence type="predicted"/>
<keyword evidence="1" id="KW-0472">Membrane</keyword>
<reference evidence="2 3" key="1">
    <citation type="journal article" date="2013" name="Genome Announc.">
        <title>Genome Sequence of the Extreme Obligate Alkaliphile Bacillus marmarensis Strain DSM 21297.</title>
        <authorList>
            <person name="Wernick D.G."/>
            <person name="Choi K.Y."/>
            <person name="Tat C.A."/>
            <person name="Lafontaine Rivera J.G."/>
            <person name="Liao J.C."/>
        </authorList>
    </citation>
    <scope>NUCLEOTIDE SEQUENCE [LARGE SCALE GENOMIC DNA]</scope>
    <source>
        <strain evidence="2 3">DSM 21297</strain>
    </source>
</reference>
<dbReference type="RefSeq" id="WP_022628538.1">
    <property type="nucleotide sequence ID" value="NZ_ATAE01000031.1"/>
</dbReference>
<dbReference type="EMBL" id="ATAE01000031">
    <property type="protein sequence ID" value="ERN52905.1"/>
    <property type="molecule type" value="Genomic_DNA"/>
</dbReference>
<feature type="transmembrane region" description="Helical" evidence="1">
    <location>
        <begin position="31"/>
        <end position="48"/>
    </location>
</feature>
<protein>
    <submittedName>
        <fullName evidence="2">Uncharacterized protein</fullName>
    </submittedName>
</protein>
<keyword evidence="1" id="KW-1133">Transmembrane helix</keyword>
<organism evidence="2 3">
    <name type="scientific">Alkalihalophilus marmarensis DSM 21297</name>
    <dbReference type="NCBI Taxonomy" id="1188261"/>
    <lineage>
        <taxon>Bacteria</taxon>
        <taxon>Bacillati</taxon>
        <taxon>Bacillota</taxon>
        <taxon>Bacilli</taxon>
        <taxon>Bacillales</taxon>
        <taxon>Bacillaceae</taxon>
        <taxon>Alkalihalophilus</taxon>
    </lineage>
</organism>
<sequence length="55" mass="6518">MTKLQILQVIAVTILGIYVILAYTNYTEADWFFFIIASINIILWVLRLRERKTNN</sequence>
<keyword evidence="3" id="KW-1185">Reference proteome</keyword>
<accession>U6SPU1</accession>
<dbReference type="AlphaFoldDB" id="U6SPU1"/>